<dbReference type="Proteomes" id="UP000005237">
    <property type="component" value="Unassembled WGS sequence"/>
</dbReference>
<sequence>MAKNTGKQNVSSLARVVARIWCENQPKNYVDDILVKHSLPWTNTHFGQQHWIFQHDGAPAHTAKSTQEWCEANLPAFIKKDNWPASSPDLNLLDYSAWGVLQNKVWARPHSSGEALKKTLREEWDKLPYENLHATVDAYPRRLRDVIKAKGGRIE</sequence>
<dbReference type="AlphaFoldDB" id="A0A8R1HUM2"/>
<keyword evidence="2" id="KW-1185">Reference proteome</keyword>
<organism evidence="1 2">
    <name type="scientific">Caenorhabditis japonica</name>
    <dbReference type="NCBI Taxonomy" id="281687"/>
    <lineage>
        <taxon>Eukaryota</taxon>
        <taxon>Metazoa</taxon>
        <taxon>Ecdysozoa</taxon>
        <taxon>Nematoda</taxon>
        <taxon>Chromadorea</taxon>
        <taxon>Rhabditida</taxon>
        <taxon>Rhabditina</taxon>
        <taxon>Rhabditomorpha</taxon>
        <taxon>Rhabditoidea</taxon>
        <taxon>Rhabditidae</taxon>
        <taxon>Peloderinae</taxon>
        <taxon>Caenorhabditis</taxon>
    </lineage>
</organism>
<dbReference type="InterPro" id="IPR036397">
    <property type="entry name" value="RNaseH_sf"/>
</dbReference>
<dbReference type="EnsemblMetazoa" id="CJA12298a.1">
    <property type="protein sequence ID" value="CJA12298a.1"/>
    <property type="gene ID" value="WBGene00131502"/>
</dbReference>
<protein>
    <recommendedName>
        <fullName evidence="3">Tc1-like transposase DDE domain-containing protein</fullName>
    </recommendedName>
</protein>
<evidence type="ECO:0000313" key="2">
    <source>
        <dbReference type="Proteomes" id="UP000005237"/>
    </source>
</evidence>
<proteinExistence type="predicted"/>
<evidence type="ECO:0008006" key="3">
    <source>
        <dbReference type="Google" id="ProtNLM"/>
    </source>
</evidence>
<reference evidence="1" key="2">
    <citation type="submission" date="2022-06" db="UniProtKB">
        <authorList>
            <consortium name="EnsemblMetazoa"/>
        </authorList>
    </citation>
    <scope>IDENTIFICATION</scope>
    <source>
        <strain evidence="1">DF5081</strain>
    </source>
</reference>
<name>A0A8R1HUM2_CAEJA</name>
<reference evidence="2" key="1">
    <citation type="submission" date="2010-08" db="EMBL/GenBank/DDBJ databases">
        <authorList>
            <consortium name="Caenorhabditis japonica Sequencing Consortium"/>
            <person name="Wilson R.K."/>
        </authorList>
    </citation>
    <scope>NUCLEOTIDE SEQUENCE [LARGE SCALE GENOMIC DNA]</scope>
    <source>
        <strain evidence="2">DF5081</strain>
    </source>
</reference>
<dbReference type="Gene3D" id="3.30.420.10">
    <property type="entry name" value="Ribonuclease H-like superfamily/Ribonuclease H"/>
    <property type="match status" value="1"/>
</dbReference>
<accession>A0A8R1HUM2</accession>
<dbReference type="PANTHER" id="PTHR46068">
    <property type="entry name" value="PROTEIN CBG27172"/>
    <property type="match status" value="1"/>
</dbReference>
<dbReference type="GO" id="GO:0003676">
    <property type="term" value="F:nucleic acid binding"/>
    <property type="evidence" value="ECO:0007669"/>
    <property type="project" value="InterPro"/>
</dbReference>
<evidence type="ECO:0000313" key="1">
    <source>
        <dbReference type="EnsemblMetazoa" id="CJA12298a.1"/>
    </source>
</evidence>
<dbReference type="PANTHER" id="PTHR46068:SF1">
    <property type="entry name" value="TRANSPOSASE IS30-LIKE HTH DOMAIN-CONTAINING PROTEIN"/>
    <property type="match status" value="1"/>
</dbReference>